<gene>
    <name evidence="2" type="ORF">R1flu_019704</name>
</gene>
<dbReference type="Proteomes" id="UP001605036">
    <property type="component" value="Unassembled WGS sequence"/>
</dbReference>
<feature type="compositionally biased region" description="Basic and acidic residues" evidence="1">
    <location>
        <begin position="1"/>
        <end position="17"/>
    </location>
</feature>
<feature type="region of interest" description="Disordered" evidence="1">
    <location>
        <begin position="374"/>
        <end position="400"/>
    </location>
</feature>
<reference evidence="2 3" key="1">
    <citation type="submission" date="2024-09" db="EMBL/GenBank/DDBJ databases">
        <title>Chromosome-scale assembly of Riccia fluitans.</title>
        <authorList>
            <person name="Paukszto L."/>
            <person name="Sawicki J."/>
            <person name="Karawczyk K."/>
            <person name="Piernik-Szablinska J."/>
            <person name="Szczecinska M."/>
            <person name="Mazdziarz M."/>
        </authorList>
    </citation>
    <scope>NUCLEOTIDE SEQUENCE [LARGE SCALE GENOMIC DNA]</scope>
    <source>
        <strain evidence="2">Rf_01</strain>
        <tissue evidence="2">Aerial parts of the thallus</tissue>
    </source>
</reference>
<feature type="region of interest" description="Disordered" evidence="1">
    <location>
        <begin position="212"/>
        <end position="232"/>
    </location>
</feature>
<accession>A0ABD1ZLK7</accession>
<protein>
    <submittedName>
        <fullName evidence="2">Uncharacterized protein</fullName>
    </submittedName>
</protein>
<dbReference type="AlphaFoldDB" id="A0ABD1ZLK7"/>
<proteinExistence type="predicted"/>
<feature type="compositionally biased region" description="Basic and acidic residues" evidence="1">
    <location>
        <begin position="25"/>
        <end position="37"/>
    </location>
</feature>
<evidence type="ECO:0000256" key="1">
    <source>
        <dbReference type="SAM" id="MobiDB-lite"/>
    </source>
</evidence>
<sequence length="702" mass="77220">MQRKDFTKEEKSRKEGEVANAAPADSKKKMPPKENRTSRPLQGQNRKRRLIPPKALPVDGMREAAQLARSYMCEIEHNQGIHHQGRHIPDLGIPFSYEQLLNADAKLARELSLISQLHSNGVVPAHLLNVDPGSMAINKRPFLADAAEETRMKRLRKLVNLTPFDETLEYQVPAPPKYGSNHNNSPLLPTPPVRPLGFFDLRNKDVGFPYLHKSQSAPYSSNPPSPTPHSKGAMISKEMRLDSSAFPSSTLKLDAAADGFYDAKDKQQIKRPAYLPHHHFSPEGSAEKPRSSFVQFPGNNNLNFNPFDGILRPHNGTLTPIMSRLINGEQKSQMMMMSDAAYLNQIGQEVPMGLPQLNRQELAAYLGHLAAPQQHESSITGQREESIKRPNTLPSNPSAGILPLPGRLEFDGSKNSNNNLISLGCFSPDAGVLPLPGRSELSQMASLQREIPAAGQGLNGTQHSLVQPLQFPLLSTPGDIASLQEELSDQRSGAGNMHRQYSFFPSSQMQNNLQLMNHEVSAERAMGRHHHLLSPLTFQNDLASLQQNHPAASAVGGQHRIPLEGDLCALQQEVSAQRLHNSFLHPSPLPNDLASLQHELLSQRLNAGNPPLLQSLARESNLALLQQDLAGHGFSGGYHPLLQTLPVQGDLGTLQRELDFQRLNCASHPLVQASLQQHLSVPNFHGGQNPLLQTMSHVNGLG</sequence>
<evidence type="ECO:0000313" key="2">
    <source>
        <dbReference type="EMBL" id="KAL2651576.1"/>
    </source>
</evidence>
<name>A0ABD1ZLK7_9MARC</name>
<comment type="caution">
    <text evidence="2">The sequence shown here is derived from an EMBL/GenBank/DDBJ whole genome shotgun (WGS) entry which is preliminary data.</text>
</comment>
<organism evidence="2 3">
    <name type="scientific">Riccia fluitans</name>
    <dbReference type="NCBI Taxonomy" id="41844"/>
    <lineage>
        <taxon>Eukaryota</taxon>
        <taxon>Viridiplantae</taxon>
        <taxon>Streptophyta</taxon>
        <taxon>Embryophyta</taxon>
        <taxon>Marchantiophyta</taxon>
        <taxon>Marchantiopsida</taxon>
        <taxon>Marchantiidae</taxon>
        <taxon>Marchantiales</taxon>
        <taxon>Ricciaceae</taxon>
        <taxon>Riccia</taxon>
    </lineage>
</organism>
<evidence type="ECO:0000313" key="3">
    <source>
        <dbReference type="Proteomes" id="UP001605036"/>
    </source>
</evidence>
<dbReference type="EMBL" id="JBHFFA010000001">
    <property type="protein sequence ID" value="KAL2651576.1"/>
    <property type="molecule type" value="Genomic_DNA"/>
</dbReference>
<keyword evidence="3" id="KW-1185">Reference proteome</keyword>
<feature type="region of interest" description="Disordered" evidence="1">
    <location>
        <begin position="1"/>
        <end position="53"/>
    </location>
</feature>